<feature type="domain" description="Mycothiol-dependent maleylpyruvate isomerase metal-binding" evidence="3">
    <location>
        <begin position="91"/>
        <end position="225"/>
    </location>
</feature>
<dbReference type="Pfam" id="PF13490">
    <property type="entry name" value="zf-HC2"/>
    <property type="match status" value="1"/>
</dbReference>
<sequence length="330" mass="34193">MTGEHDAVRELLGAWALDALLPGEEERVLGHLAGCALCAGEAESLREVAGVLGAAPLSAPASPSAGGVLAAALRRRPAAGSGTAAHAAPYAAVTAGLDALLREVDARGVWRTPVRYGWDVQGMVAHLLAADEPLRLAVGGEAPVSSSWREDWEARTASVVAYESGFAPAETWGRWREQVRGLLESAPGRDAGAAARAVTLLGMPLPLAEHFVVRAFECWIHTDDIGQAVGLPVPPPPDAHLRTLTELGLRLLTAAFAGNPAPVRLTVAGHAPTVLGASEGAVRADVAMDPVGFCLLIGDRVTPGRVSWTASGDEAVAADVLRQAQTLAWL</sequence>
<comment type="caution">
    <text evidence="5">The sequence shown here is derived from an EMBL/GenBank/DDBJ whole genome shotgun (WGS) entry which is preliminary data.</text>
</comment>
<evidence type="ECO:0008006" key="7">
    <source>
        <dbReference type="Google" id="ProtNLM"/>
    </source>
</evidence>
<evidence type="ECO:0000256" key="2">
    <source>
        <dbReference type="ARBA" id="ARBA00023163"/>
    </source>
</evidence>
<name>A0A7K0CF91_9ACTN</name>
<evidence type="ECO:0000313" key="5">
    <source>
        <dbReference type="EMBL" id="MQY12141.1"/>
    </source>
</evidence>
<protein>
    <recommendedName>
        <fullName evidence="7">Mycothiol-dependent maleylpyruvate isomerase metal-binding domain-containing protein</fullName>
    </recommendedName>
</protein>
<dbReference type="Proteomes" id="UP000466345">
    <property type="component" value="Unassembled WGS sequence"/>
</dbReference>
<evidence type="ECO:0000259" key="4">
    <source>
        <dbReference type="Pfam" id="PF13490"/>
    </source>
</evidence>
<dbReference type="Gene3D" id="1.10.10.1320">
    <property type="entry name" value="Anti-sigma factor, zinc-finger domain"/>
    <property type="match status" value="1"/>
</dbReference>
<dbReference type="RefSeq" id="WP_153451500.1">
    <property type="nucleotide sequence ID" value="NZ_WEGJ01000005.1"/>
</dbReference>
<dbReference type="SUPFAM" id="SSF109854">
    <property type="entry name" value="DinB/YfiT-like putative metalloenzymes"/>
    <property type="match status" value="1"/>
</dbReference>
<organism evidence="5 6">
    <name type="scientific">Streptomyces smaragdinus</name>
    <dbReference type="NCBI Taxonomy" id="2585196"/>
    <lineage>
        <taxon>Bacteria</taxon>
        <taxon>Bacillati</taxon>
        <taxon>Actinomycetota</taxon>
        <taxon>Actinomycetes</taxon>
        <taxon>Kitasatosporales</taxon>
        <taxon>Streptomycetaceae</taxon>
        <taxon>Streptomyces</taxon>
    </lineage>
</organism>
<reference evidence="5 6" key="1">
    <citation type="submission" date="2019-10" db="EMBL/GenBank/DDBJ databases">
        <title>Streptomyces smaragdinus sp. nov. and Streptomyces fabii sp. nov., isolated from the gut of fungus growing-termite Macrotermes natalensis.</title>
        <authorList>
            <person name="Schwitalla J."/>
            <person name="Benndorf R."/>
            <person name="Martin K."/>
            <person name="De Beer W."/>
            <person name="Kaster A.-K."/>
            <person name="Vollmers J."/>
            <person name="Poulsen M."/>
            <person name="Beemelmanns C."/>
        </authorList>
    </citation>
    <scope>NUCLEOTIDE SEQUENCE [LARGE SCALE GENOMIC DNA]</scope>
    <source>
        <strain evidence="5 6">RB5</strain>
    </source>
</reference>
<evidence type="ECO:0000256" key="1">
    <source>
        <dbReference type="ARBA" id="ARBA00023015"/>
    </source>
</evidence>
<evidence type="ECO:0000313" key="6">
    <source>
        <dbReference type="Proteomes" id="UP000466345"/>
    </source>
</evidence>
<keyword evidence="2" id="KW-0804">Transcription</keyword>
<dbReference type="InterPro" id="IPR041916">
    <property type="entry name" value="Anti_sigma_zinc_sf"/>
</dbReference>
<feature type="domain" description="Putative zinc-finger" evidence="4">
    <location>
        <begin position="7"/>
        <end position="38"/>
    </location>
</feature>
<keyword evidence="6" id="KW-1185">Reference proteome</keyword>
<accession>A0A7K0CF91</accession>
<dbReference type="InterPro" id="IPR027383">
    <property type="entry name" value="Znf_put"/>
</dbReference>
<gene>
    <name evidence="5" type="ORF">SRB5_22710</name>
</gene>
<dbReference type="InterPro" id="IPR034660">
    <property type="entry name" value="DinB/YfiT-like"/>
</dbReference>
<dbReference type="Gene3D" id="1.20.120.450">
    <property type="entry name" value="dinb family like domain"/>
    <property type="match status" value="1"/>
</dbReference>
<evidence type="ECO:0000259" key="3">
    <source>
        <dbReference type="Pfam" id="PF11716"/>
    </source>
</evidence>
<dbReference type="GO" id="GO:0046872">
    <property type="term" value="F:metal ion binding"/>
    <property type="evidence" value="ECO:0007669"/>
    <property type="project" value="InterPro"/>
</dbReference>
<dbReference type="AlphaFoldDB" id="A0A7K0CF91"/>
<keyword evidence="1" id="KW-0805">Transcription regulation</keyword>
<dbReference type="EMBL" id="WEGJ01000005">
    <property type="protein sequence ID" value="MQY12141.1"/>
    <property type="molecule type" value="Genomic_DNA"/>
</dbReference>
<dbReference type="Pfam" id="PF11716">
    <property type="entry name" value="MDMPI_N"/>
    <property type="match status" value="1"/>
</dbReference>
<proteinExistence type="predicted"/>
<dbReference type="OrthoDB" id="4321761at2"/>
<dbReference type="InterPro" id="IPR024344">
    <property type="entry name" value="MDMPI_metal-binding"/>
</dbReference>